<dbReference type="Proteomes" id="UP000003448">
    <property type="component" value="Unassembled WGS sequence"/>
</dbReference>
<evidence type="ECO:0000313" key="3">
    <source>
        <dbReference type="Proteomes" id="UP000003448"/>
    </source>
</evidence>
<dbReference type="AlphaFoldDB" id="I0L624"/>
<organism evidence="2 3">
    <name type="scientific">Micromonospora lupini str. Lupac 08</name>
    <dbReference type="NCBI Taxonomy" id="1150864"/>
    <lineage>
        <taxon>Bacteria</taxon>
        <taxon>Bacillati</taxon>
        <taxon>Actinomycetota</taxon>
        <taxon>Actinomycetes</taxon>
        <taxon>Micromonosporales</taxon>
        <taxon>Micromonosporaceae</taxon>
        <taxon>Micromonospora</taxon>
    </lineage>
</organism>
<feature type="region of interest" description="Disordered" evidence="1">
    <location>
        <begin position="1"/>
        <end position="61"/>
    </location>
</feature>
<dbReference type="STRING" id="1150864.MILUP08_44189"/>
<evidence type="ECO:0000256" key="1">
    <source>
        <dbReference type="SAM" id="MobiDB-lite"/>
    </source>
</evidence>
<proteinExistence type="predicted"/>
<name>I0L624_9ACTN</name>
<sequence>MVTVEVTRRPGPAGRGRLHSRTDDRPAPAHSTGGSTTAPQALPIPLVDTSSGAAEDAGKGT</sequence>
<gene>
    <name evidence="2" type="ORF">MILUP08_44189</name>
</gene>
<protein>
    <submittedName>
        <fullName evidence="2">Uncharacterized protein</fullName>
    </submittedName>
</protein>
<accession>I0L624</accession>
<comment type="caution">
    <text evidence="2">The sequence shown here is derived from an EMBL/GenBank/DDBJ whole genome shotgun (WGS) entry which is preliminary data.</text>
</comment>
<keyword evidence="3" id="KW-1185">Reference proteome</keyword>
<evidence type="ECO:0000313" key="2">
    <source>
        <dbReference type="EMBL" id="CCH19271.1"/>
    </source>
</evidence>
<dbReference type="EMBL" id="CAIE01000032">
    <property type="protein sequence ID" value="CCH19271.1"/>
    <property type="molecule type" value="Genomic_DNA"/>
</dbReference>
<reference evidence="3" key="1">
    <citation type="journal article" date="2012" name="J. Bacteriol.">
        <title>Genome Sequence of Micromonospora lupini Lupac 08, Isolated from Root Nodules of Lupinus angustifolius.</title>
        <authorList>
            <person name="Alonso-Vega P."/>
            <person name="Normand P."/>
            <person name="Bacigalupe R."/>
            <person name="Pujic P."/>
            <person name="Lajus A."/>
            <person name="Vallenet D."/>
            <person name="Carro L."/>
            <person name="Coll P."/>
            <person name="Trujillo M.E."/>
        </authorList>
    </citation>
    <scope>NUCLEOTIDE SEQUENCE [LARGE SCALE GENOMIC DNA]</scope>
    <source>
        <strain evidence="3">Lupac 08</strain>
    </source>
</reference>